<accession>A0A0F9TXZ9</accession>
<protein>
    <submittedName>
        <fullName evidence="1">Uncharacterized protein</fullName>
    </submittedName>
</protein>
<organism evidence="1">
    <name type="scientific">marine sediment metagenome</name>
    <dbReference type="NCBI Taxonomy" id="412755"/>
    <lineage>
        <taxon>unclassified sequences</taxon>
        <taxon>metagenomes</taxon>
        <taxon>ecological metagenomes</taxon>
    </lineage>
</organism>
<evidence type="ECO:0000313" key="1">
    <source>
        <dbReference type="EMBL" id="KKN79817.1"/>
    </source>
</evidence>
<gene>
    <name evidence="1" type="ORF">LCGC14_0336720</name>
</gene>
<comment type="caution">
    <text evidence="1">The sequence shown here is derived from an EMBL/GenBank/DDBJ whole genome shotgun (WGS) entry which is preliminary data.</text>
</comment>
<name>A0A0F9TXZ9_9ZZZZ</name>
<dbReference type="AlphaFoldDB" id="A0A0F9TXZ9"/>
<dbReference type="EMBL" id="LAZR01000242">
    <property type="protein sequence ID" value="KKN79817.1"/>
    <property type="molecule type" value="Genomic_DNA"/>
</dbReference>
<reference evidence="1" key="1">
    <citation type="journal article" date="2015" name="Nature">
        <title>Complex archaea that bridge the gap between prokaryotes and eukaryotes.</title>
        <authorList>
            <person name="Spang A."/>
            <person name="Saw J.H."/>
            <person name="Jorgensen S.L."/>
            <person name="Zaremba-Niedzwiedzka K."/>
            <person name="Martijn J."/>
            <person name="Lind A.E."/>
            <person name="van Eijk R."/>
            <person name="Schleper C."/>
            <person name="Guy L."/>
            <person name="Ettema T.J."/>
        </authorList>
    </citation>
    <scope>NUCLEOTIDE SEQUENCE</scope>
</reference>
<proteinExistence type="predicted"/>
<sequence>MAKDRYSHEAPTIPGWYWCRIQAWEGVVHVDHHMIFESEGPEPDGLDVSWMTTPGRTAILHESEWSSETEWAGPIAPPAKDEVDHLILDRIHMRLMALHDIVAQEYGATPIYREIVRKSESIEFIDDDGVWKIVVRPIEGGRD</sequence>